<reference evidence="9 10" key="1">
    <citation type="journal article" date="2018" name="MBio">
        <title>Comparative Genomics Reveals the Core Gene Toolbox for the Fungus-Insect Symbiosis.</title>
        <authorList>
            <person name="Wang Y."/>
            <person name="Stata M."/>
            <person name="Wang W."/>
            <person name="Stajich J.E."/>
            <person name="White M.M."/>
            <person name="Moncalvo J.M."/>
        </authorList>
    </citation>
    <scope>NUCLEOTIDE SEQUENCE [LARGE SCALE GENOMIC DNA]</scope>
    <source>
        <strain evidence="9 10">SWE-8-4</strain>
    </source>
</reference>
<evidence type="ECO:0000256" key="2">
    <source>
        <dbReference type="ARBA" id="ARBA00012027"/>
    </source>
</evidence>
<feature type="domain" description="PLD phosphodiesterase" evidence="8">
    <location>
        <begin position="592"/>
        <end position="619"/>
    </location>
</feature>
<comment type="caution">
    <text evidence="9">The sequence shown here is derived from an EMBL/GenBank/DDBJ whole genome shotgun (WGS) entry which is preliminary data.</text>
</comment>
<dbReference type="InterPro" id="IPR016555">
    <property type="entry name" value="PLipase_D_euk"/>
</dbReference>
<feature type="region of interest" description="Disordered" evidence="7">
    <location>
        <begin position="1100"/>
        <end position="1135"/>
    </location>
</feature>
<dbReference type="CDD" id="cd09138">
    <property type="entry name" value="PLDc_vPLD1_2_yPLD_like_1"/>
    <property type="match status" value="1"/>
</dbReference>
<proteinExistence type="predicted"/>
<dbReference type="GO" id="GO:0009395">
    <property type="term" value="P:phospholipid catabolic process"/>
    <property type="evidence" value="ECO:0007669"/>
    <property type="project" value="TreeGrafter"/>
</dbReference>
<dbReference type="SUPFAM" id="SSF50729">
    <property type="entry name" value="PH domain-like"/>
    <property type="match status" value="1"/>
</dbReference>
<feature type="domain" description="PLD phosphodiesterase" evidence="8">
    <location>
        <begin position="1338"/>
        <end position="1365"/>
    </location>
</feature>
<dbReference type="Pfam" id="PF00614">
    <property type="entry name" value="PLDc"/>
    <property type="match status" value="1"/>
</dbReference>
<dbReference type="PANTHER" id="PTHR18896:SF76">
    <property type="entry name" value="PHOSPHOLIPASE"/>
    <property type="match status" value="1"/>
</dbReference>
<dbReference type="GO" id="GO:0004630">
    <property type="term" value="F:phospholipase D activity"/>
    <property type="evidence" value="ECO:0007669"/>
    <property type="project" value="UniProtKB-EC"/>
</dbReference>
<keyword evidence="6" id="KW-0443">Lipid metabolism</keyword>
<evidence type="ECO:0000256" key="4">
    <source>
        <dbReference type="ARBA" id="ARBA00022801"/>
    </source>
</evidence>
<sequence length="1565" mass="179559">MRKNLSSPYLHTSLLTSTDTLPLQELDEHPLQPNTTLMDNIASDEQASQPISLSQPNALPNPPLFDDHKSQSEDIAAFYQKPDRTSSETRFSSFHLKKNQKKSNEYIPLNSLDNEGNTSVNPNSIELPSTSNLASHSKYHRKKTAEKSSDIQAKFKNAITKTKAAIKHKHPQKKKLNDPYGVVGVDGYLEKSLVAPFLYYLTNENKQQNPAVLFCSLQITVKINEHDTETDKSSWNPEIYLLITYGPLKWLLKKTITDFLSLHTVLSLRKLQGKGPNLPKFPTTLLYHVGKKLITKKPNRELPDPDLSDSVKMFCRSIEQYFLSVLQNYGIRPSEDLCNFFQLSSMSIVPNLTWKGAEGYIYVREQNLGTSCLSRFSFKQWQKRWVAIRDTFIIICDSLGSRSPRRVLLYSDYINYKQQVFRATHPLRPYRLTISCKNYSIIFGSENDRFIESLISSIDTTMFKNEWGIAHRYNSFAPERSFSAARWFNDAELYFEAAYEAISNAKSSIYLMGWWISPEIYLKRPPSLHPDSRLDTLLKAKAESGVLIHILVYKEVKVSLTINSAYTKRKLGSLHKNIFVQRHPDHHPGGTTFWAHHEKMVVVDNTYGFVGGIDLCFGRWDDNEHRGNDVYAEHTAPISDFDSLHLEAFRVKIQNFIGQDYSNPRVRDFANVKNFDTSLIDRNATPRMPWHDIHMEVFGKSVRDISRHFVERWNFIKRSKSKHRKNVNLLIPPDEQHYIKDLKLKTVGNSINCLSQVLRSSAEWSSGIKKESSIHSAYCDLINSAEYFIYIENQFFISSVTVNGREIKNKISECLVNRIVRAHTEKKNFKVVVLIPLMPAFEGDMVSSNAATLKNVMFWQFRTISRGVGSIKSQLDAHGIEMNNYIVFYSLRAYDVIFRPASSQKLSYPGLYNKSFEEKSKNESYLLNSPKQTIFSDNENYSNHNKSISLDNNTKKTKKNSSHEAYSRVLDSYSLNISEPEIDHRKISNDVRKGSLFSVTGNRSMVNMQDRDTNFGSKKFSKIKTFSAFRKSDDNLKLPKLKISQKSSTNVRETMLNNADPKKQKHVSLDIFQAKDAFQKLRVNSIMHASNLWQKIESEFHSGSSTEPDSDLESEPETSTVNKINNNGTTPADKYRFNPKDELNKNIYYSETDEFKQLCINPLESQKKSIKLETSINGDNQTQLATDSYLQPGRVINPDTFNPKDQEFLSKFSGTSCKSLKKPIQNEKTFINSLPTLLNERSSILKSKDKSKNKRSSKSRNRFKSISDSDLESKIGYEPLTEYENWHGDESLHNIEQKKSQSKKSNPNADFLRSQDSETPFYNSPSDKISEVVQIVSEQVYIHCKLMIVDDRKTIIGSANINDRSMMGNRDSEIAILIEDKDMVEMKMDGKPYKGGSFAHSLRMSLCQQHVGITSKLKKSNLNKEWLIDPLSEYFTQVWFDIADQNTKIFRDIFQCIPDNTVHTFNDYKKFIFSPNLKVPYSHSKAKTLNESLEDLKTLQKIKGNLVLYPVDFLLEENLEPKIGEKENLIPYEVSIMHLLNDSKPKALKKASYGGSDKKPDAAEL</sequence>
<keyword evidence="10" id="KW-1185">Reference proteome</keyword>
<dbReference type="Pfam" id="PF13091">
    <property type="entry name" value="PLDc_2"/>
    <property type="match status" value="1"/>
</dbReference>
<dbReference type="EC" id="3.1.4.4" evidence="2"/>
<feature type="region of interest" description="Disordered" evidence="7">
    <location>
        <begin position="1242"/>
        <end position="1265"/>
    </location>
</feature>
<evidence type="ECO:0000313" key="9">
    <source>
        <dbReference type="EMBL" id="PVU88445.1"/>
    </source>
</evidence>
<feature type="region of interest" description="Disordered" evidence="7">
    <location>
        <begin position="46"/>
        <end position="69"/>
    </location>
</feature>
<protein>
    <recommendedName>
        <fullName evidence="2">phospholipase D</fullName>
        <ecNumber evidence="2">3.1.4.4</ecNumber>
    </recommendedName>
</protein>
<dbReference type="PANTHER" id="PTHR18896">
    <property type="entry name" value="PHOSPHOLIPASE D"/>
    <property type="match status" value="1"/>
</dbReference>
<evidence type="ECO:0000256" key="6">
    <source>
        <dbReference type="ARBA" id="ARBA00023098"/>
    </source>
</evidence>
<evidence type="ECO:0000256" key="5">
    <source>
        <dbReference type="ARBA" id="ARBA00022963"/>
    </source>
</evidence>
<dbReference type="SMART" id="SM00155">
    <property type="entry name" value="PLDc"/>
    <property type="match status" value="2"/>
</dbReference>
<dbReference type="InterPro" id="IPR025202">
    <property type="entry name" value="PLD-like_dom"/>
</dbReference>
<dbReference type="GO" id="GO:0006654">
    <property type="term" value="P:phosphatidic acid biosynthetic process"/>
    <property type="evidence" value="ECO:0007669"/>
    <property type="project" value="InterPro"/>
</dbReference>
<keyword evidence="4" id="KW-0378">Hydrolase</keyword>
<evidence type="ECO:0000256" key="7">
    <source>
        <dbReference type="SAM" id="MobiDB-lite"/>
    </source>
</evidence>
<dbReference type="InterPro" id="IPR015679">
    <property type="entry name" value="PLipase_D_fam"/>
</dbReference>
<keyword evidence="5" id="KW-0442">Lipid degradation</keyword>
<feature type="compositionally biased region" description="Polar residues" evidence="7">
    <location>
        <begin position="46"/>
        <end position="58"/>
    </location>
</feature>
<name>A0A2T9Y800_9FUNG</name>
<feature type="non-terminal residue" evidence="9">
    <location>
        <position position="1565"/>
    </location>
</feature>
<feature type="region of interest" description="Disordered" evidence="7">
    <location>
        <begin position="1296"/>
        <end position="1324"/>
    </location>
</feature>
<evidence type="ECO:0000313" key="10">
    <source>
        <dbReference type="Proteomes" id="UP000245383"/>
    </source>
</evidence>
<dbReference type="InterPro" id="IPR001736">
    <property type="entry name" value="PLipase_D/transphosphatidylase"/>
</dbReference>
<dbReference type="STRING" id="133385.A0A2T9Y800"/>
<feature type="compositionally biased region" description="Polar residues" evidence="7">
    <location>
        <begin position="1117"/>
        <end position="1130"/>
    </location>
</feature>
<dbReference type="Gene3D" id="3.30.870.10">
    <property type="entry name" value="Endonuclease Chain A"/>
    <property type="match status" value="3"/>
</dbReference>
<dbReference type="SUPFAM" id="SSF56024">
    <property type="entry name" value="Phospholipase D/nuclease"/>
    <property type="match status" value="2"/>
</dbReference>
<organism evidence="9 10">
    <name type="scientific">Smittium simulii</name>
    <dbReference type="NCBI Taxonomy" id="133385"/>
    <lineage>
        <taxon>Eukaryota</taxon>
        <taxon>Fungi</taxon>
        <taxon>Fungi incertae sedis</taxon>
        <taxon>Zoopagomycota</taxon>
        <taxon>Kickxellomycotina</taxon>
        <taxon>Harpellomycetes</taxon>
        <taxon>Harpellales</taxon>
        <taxon>Legeriomycetaceae</taxon>
        <taxon>Smittium</taxon>
    </lineage>
</organism>
<dbReference type="PROSITE" id="PS50035">
    <property type="entry name" value="PLD"/>
    <property type="match status" value="2"/>
</dbReference>
<dbReference type="GO" id="GO:0035556">
    <property type="term" value="P:intracellular signal transduction"/>
    <property type="evidence" value="ECO:0007669"/>
    <property type="project" value="InterPro"/>
</dbReference>
<dbReference type="Proteomes" id="UP000245383">
    <property type="component" value="Unassembled WGS sequence"/>
</dbReference>
<feature type="compositionally biased region" description="Basic residues" evidence="7">
    <location>
        <begin position="1249"/>
        <end position="1263"/>
    </location>
</feature>
<evidence type="ECO:0000256" key="1">
    <source>
        <dbReference type="ARBA" id="ARBA00000798"/>
    </source>
</evidence>
<dbReference type="OrthoDB" id="14911at2759"/>
<gene>
    <name evidence="9" type="ORF">BB561_005854</name>
</gene>
<evidence type="ECO:0000259" key="8">
    <source>
        <dbReference type="PROSITE" id="PS50035"/>
    </source>
</evidence>
<comment type="catalytic activity">
    <reaction evidence="1">
        <text>a 1,2-diacyl-sn-glycero-3-phosphocholine + H2O = a 1,2-diacyl-sn-glycero-3-phosphate + choline + H(+)</text>
        <dbReference type="Rhea" id="RHEA:14445"/>
        <dbReference type="ChEBI" id="CHEBI:15354"/>
        <dbReference type="ChEBI" id="CHEBI:15377"/>
        <dbReference type="ChEBI" id="CHEBI:15378"/>
        <dbReference type="ChEBI" id="CHEBI:57643"/>
        <dbReference type="ChEBI" id="CHEBI:58608"/>
        <dbReference type="EC" id="3.1.4.4"/>
    </reaction>
</comment>
<dbReference type="PIRSF" id="PIRSF009376">
    <property type="entry name" value="Phospholipase_D_euk"/>
    <property type="match status" value="1"/>
</dbReference>
<keyword evidence="3" id="KW-0677">Repeat</keyword>
<accession>A0A2T9Y800</accession>
<evidence type="ECO:0000256" key="3">
    <source>
        <dbReference type="ARBA" id="ARBA00022737"/>
    </source>
</evidence>
<dbReference type="EMBL" id="MBFR01000385">
    <property type="protein sequence ID" value="PVU88445.1"/>
    <property type="molecule type" value="Genomic_DNA"/>
</dbReference>